<feature type="region of interest" description="Disordered" evidence="1">
    <location>
        <begin position="209"/>
        <end position="232"/>
    </location>
</feature>
<dbReference type="Gene3D" id="3.40.50.10190">
    <property type="entry name" value="BRCT domain"/>
    <property type="match status" value="1"/>
</dbReference>
<dbReference type="SUPFAM" id="SSF52113">
    <property type="entry name" value="BRCT domain"/>
    <property type="match status" value="1"/>
</dbReference>
<dbReference type="CDD" id="cd00027">
    <property type="entry name" value="BRCT"/>
    <property type="match status" value="1"/>
</dbReference>
<dbReference type="InterPro" id="IPR001357">
    <property type="entry name" value="BRCT_dom"/>
</dbReference>
<dbReference type="Proteomes" id="UP001162131">
    <property type="component" value="Unassembled WGS sequence"/>
</dbReference>
<dbReference type="PROSITE" id="PS50172">
    <property type="entry name" value="BRCT"/>
    <property type="match status" value="1"/>
</dbReference>
<dbReference type="AlphaFoldDB" id="A0AAU9KEB3"/>
<name>A0AAU9KEB3_9CILI</name>
<gene>
    <name evidence="3" type="ORF">BSTOLATCC_MIC59770</name>
</gene>
<dbReference type="EMBL" id="CAJZBQ010000057">
    <property type="protein sequence ID" value="CAG9333961.1"/>
    <property type="molecule type" value="Genomic_DNA"/>
</dbReference>
<comment type="caution">
    <text evidence="3">The sequence shown here is derived from an EMBL/GenBank/DDBJ whole genome shotgun (WGS) entry which is preliminary data.</text>
</comment>
<dbReference type="SMART" id="SM00292">
    <property type="entry name" value="BRCT"/>
    <property type="match status" value="1"/>
</dbReference>
<organism evidence="3 4">
    <name type="scientific">Blepharisma stoltei</name>
    <dbReference type="NCBI Taxonomy" id="1481888"/>
    <lineage>
        <taxon>Eukaryota</taxon>
        <taxon>Sar</taxon>
        <taxon>Alveolata</taxon>
        <taxon>Ciliophora</taxon>
        <taxon>Postciliodesmatophora</taxon>
        <taxon>Heterotrichea</taxon>
        <taxon>Heterotrichida</taxon>
        <taxon>Blepharismidae</taxon>
        <taxon>Blepharisma</taxon>
    </lineage>
</organism>
<reference evidence="3" key="1">
    <citation type="submission" date="2021-09" db="EMBL/GenBank/DDBJ databases">
        <authorList>
            <consortium name="AG Swart"/>
            <person name="Singh M."/>
            <person name="Singh A."/>
            <person name="Seah K."/>
            <person name="Emmerich C."/>
        </authorList>
    </citation>
    <scope>NUCLEOTIDE SEQUENCE</scope>
    <source>
        <strain evidence="3">ATCC30299</strain>
    </source>
</reference>
<evidence type="ECO:0000313" key="4">
    <source>
        <dbReference type="Proteomes" id="UP001162131"/>
    </source>
</evidence>
<dbReference type="Pfam" id="PF00533">
    <property type="entry name" value="BRCT"/>
    <property type="match status" value="1"/>
</dbReference>
<evidence type="ECO:0000256" key="1">
    <source>
        <dbReference type="SAM" id="MobiDB-lite"/>
    </source>
</evidence>
<keyword evidence="4" id="KW-1185">Reference proteome</keyword>
<protein>
    <recommendedName>
        <fullName evidence="2">BRCT domain-containing protein</fullName>
    </recommendedName>
</protein>
<evidence type="ECO:0000313" key="3">
    <source>
        <dbReference type="EMBL" id="CAG9333961.1"/>
    </source>
</evidence>
<feature type="domain" description="BRCT" evidence="2">
    <location>
        <begin position="239"/>
        <end position="327"/>
    </location>
</feature>
<evidence type="ECO:0000259" key="2">
    <source>
        <dbReference type="PROSITE" id="PS50172"/>
    </source>
</evidence>
<sequence>MRRVINYQISQVNFPEISIEPIENIKSVNRNTHWEINSQEGTVDLEFPETTIGEIDIGAMSSIKLKIVGWLHTQKDSTLFFQKSIKRKESLNAIVYRIEKDFPTAQNKTFTSLRLFIENKEKKQGIMMNYFIVKTEVIDETTNSIGLKKSFCESKEQEMKSAQKNHNGHNGKKLNKEILGGISDFFGPEHLAIKSNKIFQPPALDWSKPSQTALINPPQVRDPPPSPKREASVKIPTQSYSNILEGCIISCNIVNLAQKRVIEELVEAMGGYFIQENKDAAQYIISDGTTYSNLLEDLNNGVTIVAPQWIFDCITNRRKMEPSAYLLFN</sequence>
<accession>A0AAU9KEB3</accession>
<dbReference type="InterPro" id="IPR036420">
    <property type="entry name" value="BRCT_dom_sf"/>
</dbReference>
<proteinExistence type="predicted"/>